<proteinExistence type="predicted"/>
<organism evidence="1">
    <name type="scientific">Ignisphaera aggregans</name>
    <dbReference type="NCBI Taxonomy" id="334771"/>
    <lineage>
        <taxon>Archaea</taxon>
        <taxon>Thermoproteota</taxon>
        <taxon>Thermoprotei</taxon>
        <taxon>Desulfurococcales</taxon>
        <taxon>Desulfurococcaceae</taxon>
        <taxon>Ignisphaera</taxon>
    </lineage>
</organism>
<dbReference type="EMBL" id="DTFF01000063">
    <property type="protein sequence ID" value="HGI88166.1"/>
    <property type="molecule type" value="Genomic_DNA"/>
</dbReference>
<protein>
    <submittedName>
        <fullName evidence="1">Uncharacterized protein</fullName>
    </submittedName>
</protein>
<name>A0A7C4FH80_9CREN</name>
<sequence length="215" mass="22806">MKRFTAIVSLLVITAIVAAVNAAVFAYRWMQVSVSIAPATSARGAACTGFYSSVAQPGINLPSAGTNYNAITYGANTITISTGTPVCQWTHGGNAYSLYESIEVTIPLTVGSWYIKDFYGFGYNGTAADPVVYVYVKVEDLANEANIEYANLIIYKDGVQAATVDLKSGTITGSSIMLSPGEALQLDLAIKASAQTDATFRVGFYVGYSSREAPR</sequence>
<reference evidence="1" key="1">
    <citation type="journal article" date="2020" name="mSystems">
        <title>Genome- and Community-Level Interaction Insights into Carbon Utilization and Element Cycling Functions of Hydrothermarchaeota in Hydrothermal Sediment.</title>
        <authorList>
            <person name="Zhou Z."/>
            <person name="Liu Y."/>
            <person name="Xu W."/>
            <person name="Pan J."/>
            <person name="Luo Z.H."/>
            <person name="Li M."/>
        </authorList>
    </citation>
    <scope>NUCLEOTIDE SEQUENCE [LARGE SCALE GENOMIC DNA]</scope>
    <source>
        <strain evidence="1">SpSt-732</strain>
    </source>
</reference>
<comment type="caution">
    <text evidence="1">The sequence shown here is derived from an EMBL/GenBank/DDBJ whole genome shotgun (WGS) entry which is preliminary data.</text>
</comment>
<dbReference type="AlphaFoldDB" id="A0A7C4FH80"/>
<evidence type="ECO:0000313" key="1">
    <source>
        <dbReference type="EMBL" id="HGI88166.1"/>
    </source>
</evidence>
<gene>
    <name evidence="1" type="ORF">ENV14_07275</name>
</gene>
<accession>A0A7C4FH80</accession>